<reference evidence="4 5" key="1">
    <citation type="submission" date="2016-09" db="EMBL/GenBank/DDBJ databases">
        <title>Metabolic pathway, cell adaptation mechanisms and a novel monoxygenase revealed through proteogenomic-transcription analysis of a Sphingomonas haloaromaticamans strain degrading the fungicide ortho-phenylphenol.</title>
        <authorList>
            <person name="Perruchon C."/>
            <person name="Papadopoulou E.S."/>
            <person name="Rousidou C."/>
            <person name="Vasileiadis S."/>
            <person name="Tanou G."/>
            <person name="Amoutzias G."/>
            <person name="Molassiotis A."/>
            <person name="Karpouzas D.G."/>
        </authorList>
    </citation>
    <scope>NUCLEOTIDE SEQUENCE [LARGE SCALE GENOMIC DNA]</scope>
    <source>
        <strain evidence="4 5">P3</strain>
    </source>
</reference>
<gene>
    <name evidence="4" type="primary">ptk</name>
    <name evidence="4" type="ORF">BHE75_02875</name>
</gene>
<keyword evidence="4" id="KW-0418">Kinase</keyword>
<proteinExistence type="predicted"/>
<keyword evidence="5" id="KW-1185">Reference proteome</keyword>
<dbReference type="PANTHER" id="PTHR32309">
    <property type="entry name" value="TYROSINE-PROTEIN KINASE"/>
    <property type="match status" value="1"/>
</dbReference>
<protein>
    <submittedName>
        <fullName evidence="4">Tyrosine-protein kinase ptk</fullName>
        <ecNumber evidence="4">2.7.10.-</ecNumber>
    </submittedName>
</protein>
<evidence type="ECO:0000313" key="4">
    <source>
        <dbReference type="EMBL" id="OHT20871.1"/>
    </source>
</evidence>
<dbReference type="EMBL" id="MIPT01000001">
    <property type="protein sequence ID" value="OHT20871.1"/>
    <property type="molecule type" value="Genomic_DNA"/>
</dbReference>
<dbReference type="OrthoDB" id="9775724at2"/>
<dbReference type="EC" id="2.7.10.-" evidence="4"/>
<evidence type="ECO:0000256" key="1">
    <source>
        <dbReference type="ARBA" id="ARBA00022741"/>
    </source>
</evidence>
<sequence>MSVESIEGQASQLLPSVIPPPGTATVETPIEGLLDKHIYGFNSRDQRSRPFNLLRSQVLKLARSRNWRVIGITSATPRVGKSFIACNLAAAMARTPEMHTYLFDFDLRRSSLAEYFGLEGEVGVTDYLDGRIPDLTSVARDVAGERLSLFPSFENQHHSAELLAGAPMDRLIEDMRRLPDNSMCLCDLPPVFANDDAVIIAQKIDAYILVVEEGVTTRKQVRDTFALLSPAPCLGTVLNRYQGGLMGDDYGYGYGQSQKYAEYYS</sequence>
<evidence type="ECO:0000259" key="3">
    <source>
        <dbReference type="Pfam" id="PF01656"/>
    </source>
</evidence>
<dbReference type="Proteomes" id="UP000179467">
    <property type="component" value="Unassembled WGS sequence"/>
</dbReference>
<keyword evidence="2" id="KW-0067">ATP-binding</keyword>
<organism evidence="4 5">
    <name type="scientific">Edaphosphingomonas haloaromaticamans</name>
    <dbReference type="NCBI Taxonomy" id="653954"/>
    <lineage>
        <taxon>Bacteria</taxon>
        <taxon>Pseudomonadati</taxon>
        <taxon>Pseudomonadota</taxon>
        <taxon>Alphaproteobacteria</taxon>
        <taxon>Sphingomonadales</taxon>
        <taxon>Rhizorhabdaceae</taxon>
        <taxon>Edaphosphingomonas</taxon>
    </lineage>
</organism>
<dbReference type="RefSeq" id="WP_015457413.1">
    <property type="nucleotide sequence ID" value="NZ_MIPT01000001.1"/>
</dbReference>
<dbReference type="InterPro" id="IPR005702">
    <property type="entry name" value="Wzc-like_C"/>
</dbReference>
<dbReference type="InterPro" id="IPR027417">
    <property type="entry name" value="P-loop_NTPase"/>
</dbReference>
<accession>A0A1S1HHA4</accession>
<dbReference type="Gene3D" id="3.40.50.300">
    <property type="entry name" value="P-loop containing nucleotide triphosphate hydrolases"/>
    <property type="match status" value="1"/>
</dbReference>
<dbReference type="SUPFAM" id="SSF52540">
    <property type="entry name" value="P-loop containing nucleoside triphosphate hydrolases"/>
    <property type="match status" value="1"/>
</dbReference>
<dbReference type="PANTHER" id="PTHR32309:SF13">
    <property type="entry name" value="FERRIC ENTEROBACTIN TRANSPORT PROTEIN FEPE"/>
    <property type="match status" value="1"/>
</dbReference>
<keyword evidence="1" id="KW-0547">Nucleotide-binding</keyword>
<dbReference type="InterPro" id="IPR002586">
    <property type="entry name" value="CobQ/CobB/MinD/ParA_Nub-bd_dom"/>
</dbReference>
<evidence type="ECO:0000256" key="2">
    <source>
        <dbReference type="ARBA" id="ARBA00022840"/>
    </source>
</evidence>
<feature type="domain" description="CobQ/CobB/MinD/ParA nucleotide binding" evidence="3">
    <location>
        <begin position="72"/>
        <end position="244"/>
    </location>
</feature>
<evidence type="ECO:0000313" key="5">
    <source>
        <dbReference type="Proteomes" id="UP000179467"/>
    </source>
</evidence>
<dbReference type="InterPro" id="IPR050445">
    <property type="entry name" value="Bact_polysacc_biosynth/exp"/>
</dbReference>
<dbReference type="Pfam" id="PF01656">
    <property type="entry name" value="CbiA"/>
    <property type="match status" value="1"/>
</dbReference>
<dbReference type="CDD" id="cd05387">
    <property type="entry name" value="BY-kinase"/>
    <property type="match status" value="1"/>
</dbReference>
<dbReference type="GO" id="GO:0005886">
    <property type="term" value="C:plasma membrane"/>
    <property type="evidence" value="ECO:0007669"/>
    <property type="project" value="TreeGrafter"/>
</dbReference>
<name>A0A1S1HHA4_9SPHN</name>
<comment type="caution">
    <text evidence="4">The sequence shown here is derived from an EMBL/GenBank/DDBJ whole genome shotgun (WGS) entry which is preliminary data.</text>
</comment>
<dbReference type="AlphaFoldDB" id="A0A1S1HHA4"/>
<keyword evidence="4" id="KW-0808">Transferase</keyword>
<dbReference type="GO" id="GO:0004713">
    <property type="term" value="F:protein tyrosine kinase activity"/>
    <property type="evidence" value="ECO:0007669"/>
    <property type="project" value="TreeGrafter"/>
</dbReference>